<proteinExistence type="predicted"/>
<dbReference type="Proteomes" id="UP001596317">
    <property type="component" value="Unassembled WGS sequence"/>
</dbReference>
<sequence length="221" mass="24616">MTLQMALLVYANHQQMAVMRSEISVVNGQAQLNNAVEVTNDTVASLLKLTNRRPLTLVGEEVLALSFDACAWFSPAQERPLLFNPDRDKGLAELNGRVFPMPPLVFVSRGQSIKIYALFENSKPKGTTKLALAPFYNLFDDHRLCSGGATLPSGGDPQNTEAWERVVFQSNFTHRAGQKVRWHSSHTHKELWEAAARRGDFDPTWLLPADLTLEEAVLQSA</sequence>
<reference evidence="2" key="1">
    <citation type="journal article" date="2019" name="Int. J. Syst. Evol. Microbiol.">
        <title>The Global Catalogue of Microorganisms (GCM) 10K type strain sequencing project: providing services to taxonomists for standard genome sequencing and annotation.</title>
        <authorList>
            <consortium name="The Broad Institute Genomics Platform"/>
            <consortium name="The Broad Institute Genome Sequencing Center for Infectious Disease"/>
            <person name="Wu L."/>
            <person name="Ma J."/>
        </authorList>
    </citation>
    <scope>NUCLEOTIDE SEQUENCE [LARGE SCALE GENOMIC DNA]</scope>
    <source>
        <strain evidence="2">CCUG 63830</strain>
    </source>
</reference>
<comment type="caution">
    <text evidence="1">The sequence shown here is derived from an EMBL/GenBank/DDBJ whole genome shotgun (WGS) entry which is preliminary data.</text>
</comment>
<accession>A0ABW1ZNQ9</accession>
<gene>
    <name evidence="1" type="ORF">ACFP90_20925</name>
</gene>
<organism evidence="1 2">
    <name type="scientific">Deinococcus multiflagellatus</name>
    <dbReference type="NCBI Taxonomy" id="1656887"/>
    <lineage>
        <taxon>Bacteria</taxon>
        <taxon>Thermotogati</taxon>
        <taxon>Deinococcota</taxon>
        <taxon>Deinococci</taxon>
        <taxon>Deinococcales</taxon>
        <taxon>Deinococcaceae</taxon>
        <taxon>Deinococcus</taxon>
    </lineage>
</organism>
<evidence type="ECO:0000313" key="2">
    <source>
        <dbReference type="Proteomes" id="UP001596317"/>
    </source>
</evidence>
<dbReference type="InterPro" id="IPR032787">
    <property type="entry name" value="Prok-E2_D"/>
</dbReference>
<name>A0ABW1ZNQ9_9DEIO</name>
<dbReference type="Pfam" id="PF14460">
    <property type="entry name" value="Prok-E2_D"/>
    <property type="match status" value="1"/>
</dbReference>
<keyword evidence="2" id="KW-1185">Reference proteome</keyword>
<dbReference type="RefSeq" id="WP_224610797.1">
    <property type="nucleotide sequence ID" value="NZ_JAIQXV010000016.1"/>
</dbReference>
<evidence type="ECO:0000313" key="1">
    <source>
        <dbReference type="EMBL" id="MFC6662521.1"/>
    </source>
</evidence>
<evidence type="ECO:0008006" key="3">
    <source>
        <dbReference type="Google" id="ProtNLM"/>
    </source>
</evidence>
<dbReference type="EMBL" id="JBHSWB010000002">
    <property type="protein sequence ID" value="MFC6662521.1"/>
    <property type="molecule type" value="Genomic_DNA"/>
</dbReference>
<protein>
    <recommendedName>
        <fullName evidence="3">PRTRC system protein B</fullName>
    </recommendedName>
</protein>